<geneLocation type="plasmid" evidence="2 3">
    <name>pSMR1-2</name>
</geneLocation>
<feature type="chain" id="PRO_5013188711" evidence="1">
    <location>
        <begin position="24"/>
        <end position="118"/>
    </location>
</feature>
<protein>
    <submittedName>
        <fullName evidence="2">Nucleotide-binding protein</fullName>
    </submittedName>
</protein>
<dbReference type="RefSeq" id="WP_089422879.1">
    <property type="nucleotide sequence ID" value="NZ_CP022417.1"/>
</dbReference>
<dbReference type="AlphaFoldDB" id="A0A221K7K8"/>
<dbReference type="Proteomes" id="UP000199754">
    <property type="component" value="Plasmid pSMR1-2"/>
</dbReference>
<reference evidence="2 3" key="1">
    <citation type="submission" date="2017-07" db="EMBL/GenBank/DDBJ databases">
        <title>Genome Sequence of Sulfitobacter pseudonitzschiae Strain SMR1 Isolated from a culture of the Diatom Skeletonema marinoi.</title>
        <authorList>
            <person name="Topel M."/>
            <person name="Pinder M.I.M."/>
            <person name="Johansson O.N."/>
            <person name="Kourtchenko O."/>
            <person name="Godhe A."/>
            <person name="Clarke A.K."/>
        </authorList>
    </citation>
    <scope>NUCLEOTIDE SEQUENCE [LARGE SCALE GENOMIC DNA]</scope>
    <source>
        <strain evidence="2 3">SMR1</strain>
        <plasmid evidence="2 3">pSMR1-2</plasmid>
    </source>
</reference>
<proteinExistence type="predicted"/>
<keyword evidence="3" id="KW-1185">Reference proteome</keyword>
<evidence type="ECO:0000256" key="1">
    <source>
        <dbReference type="SAM" id="SignalP"/>
    </source>
</evidence>
<keyword evidence="2" id="KW-0614">Plasmid</keyword>
<gene>
    <name evidence="2" type="ORF">SULPSESMR1_03936</name>
</gene>
<evidence type="ECO:0000313" key="2">
    <source>
        <dbReference type="EMBL" id="ASM74863.1"/>
    </source>
</evidence>
<feature type="signal peptide" evidence="1">
    <location>
        <begin position="1"/>
        <end position="23"/>
    </location>
</feature>
<sequence length="118" mass="12621">MRHVINFLSVAMVALLLAVPAQAETISASDAPQYIGQEMTVEGVVSQVSSSSGGTIFINFGGRYPNHIFYGVIFRNSASHFSGVHALEGKTVAISGTLKLYKGKPQIILSSPNQIKVR</sequence>
<dbReference type="KEGG" id="spse:SULPSESMR1_03936"/>
<accession>A0A221K7K8</accession>
<evidence type="ECO:0000313" key="3">
    <source>
        <dbReference type="Proteomes" id="UP000199754"/>
    </source>
</evidence>
<dbReference type="OrthoDB" id="5975043at2"/>
<dbReference type="EMBL" id="CP022417">
    <property type="protein sequence ID" value="ASM74863.1"/>
    <property type="molecule type" value="Genomic_DNA"/>
</dbReference>
<keyword evidence="1" id="KW-0732">Signal</keyword>
<name>A0A221K7K8_9RHOB</name>
<organism evidence="2 3">
    <name type="scientific">Pseudosulfitobacter pseudonitzschiae</name>
    <dbReference type="NCBI Taxonomy" id="1402135"/>
    <lineage>
        <taxon>Bacteria</taxon>
        <taxon>Pseudomonadati</taxon>
        <taxon>Pseudomonadota</taxon>
        <taxon>Alphaproteobacteria</taxon>
        <taxon>Rhodobacterales</taxon>
        <taxon>Roseobacteraceae</taxon>
        <taxon>Pseudosulfitobacter</taxon>
    </lineage>
</organism>